<dbReference type="PANTHER" id="PTHR10622:SF10">
    <property type="entry name" value="HET DOMAIN-CONTAINING PROTEIN"/>
    <property type="match status" value="1"/>
</dbReference>
<reference evidence="1 2" key="1">
    <citation type="submission" date="2024-02" db="EMBL/GenBank/DDBJ databases">
        <title>First draft genome assembly of two strains of Seiridium cardinale.</title>
        <authorList>
            <person name="Emiliani G."/>
            <person name="Scali E."/>
        </authorList>
    </citation>
    <scope>NUCLEOTIDE SEQUENCE [LARGE SCALE GENOMIC DNA]</scope>
    <source>
        <strain evidence="1 2">BM-138-000479</strain>
    </source>
</reference>
<sequence length="349" mass="38941">MLISTSNLLLSDAGVELPFALLACVLTFPATLAMSHAFPAAESSFLDDIVRVVTGDGDESDILDSLKDVASEAKAPRRVHGTSTWTDGCLAVQCATALSPGTLTCFIALIELKLLECFQDYLKRLQSMAYCLLGLFGISMPLAYAEGRRAFMRLRAEILNQLDDDSIFAWVRDDDDPSELGGMLAEWPTAFRRYLGIMLRQGRRRTSGPSTLIDKGTEMRTAFDSRDVPINFRMLRLECWTMPLDCFDTGRSDTPGDLTVGKRRMIVVLLRYGTLHYRGIFPHHLYTSYSTSLSEILRAIGQRRHETIHVIQPAWNAPGHVLKIDNLAVQNENSAYTRSWLGNLTGLEL</sequence>
<dbReference type="PANTHER" id="PTHR10622">
    <property type="entry name" value="HET DOMAIN-CONTAINING PROTEIN"/>
    <property type="match status" value="1"/>
</dbReference>
<accession>A0ABR2XED8</accession>
<evidence type="ECO:0000313" key="1">
    <source>
        <dbReference type="EMBL" id="KAK9772042.1"/>
    </source>
</evidence>
<comment type="caution">
    <text evidence="1">The sequence shown here is derived from an EMBL/GenBank/DDBJ whole genome shotgun (WGS) entry which is preliminary data.</text>
</comment>
<proteinExistence type="predicted"/>
<keyword evidence="2" id="KW-1185">Reference proteome</keyword>
<name>A0ABR2XED8_9PEZI</name>
<organism evidence="1 2">
    <name type="scientific">Seiridium cardinale</name>
    <dbReference type="NCBI Taxonomy" id="138064"/>
    <lineage>
        <taxon>Eukaryota</taxon>
        <taxon>Fungi</taxon>
        <taxon>Dikarya</taxon>
        <taxon>Ascomycota</taxon>
        <taxon>Pezizomycotina</taxon>
        <taxon>Sordariomycetes</taxon>
        <taxon>Xylariomycetidae</taxon>
        <taxon>Amphisphaeriales</taxon>
        <taxon>Sporocadaceae</taxon>
        <taxon>Seiridium</taxon>
    </lineage>
</organism>
<evidence type="ECO:0000313" key="2">
    <source>
        <dbReference type="Proteomes" id="UP001465668"/>
    </source>
</evidence>
<dbReference type="Proteomes" id="UP001465668">
    <property type="component" value="Unassembled WGS sequence"/>
</dbReference>
<gene>
    <name evidence="1" type="ORF">SCAR479_11361</name>
</gene>
<protein>
    <submittedName>
        <fullName evidence="1">HET-domain-containing protein</fullName>
    </submittedName>
</protein>
<dbReference type="EMBL" id="JARVKM010000067">
    <property type="protein sequence ID" value="KAK9772042.1"/>
    <property type="molecule type" value="Genomic_DNA"/>
</dbReference>